<name>A0A383R7W9_PAEAL</name>
<dbReference type="AlphaFoldDB" id="A0A383R7W9"/>
<protein>
    <submittedName>
        <fullName evidence="1">Uncharacterized protein</fullName>
    </submittedName>
</protein>
<evidence type="ECO:0000313" key="1">
    <source>
        <dbReference type="EMBL" id="SYX83050.1"/>
    </source>
</evidence>
<dbReference type="EMBL" id="LS992241">
    <property type="protein sequence ID" value="SYX83050.1"/>
    <property type="molecule type" value="Genomic_DNA"/>
</dbReference>
<dbReference type="Proteomes" id="UP000304148">
    <property type="component" value="Chromosome"/>
</dbReference>
<evidence type="ECO:0000313" key="2">
    <source>
        <dbReference type="Proteomes" id="UP000304148"/>
    </source>
</evidence>
<proteinExistence type="predicted"/>
<reference evidence="2" key="1">
    <citation type="submission" date="2018-08" db="EMBL/GenBank/DDBJ databases">
        <authorList>
            <person name="Chevrot R."/>
        </authorList>
    </citation>
    <scope>NUCLEOTIDE SEQUENCE [LARGE SCALE GENOMIC DNA]</scope>
</reference>
<gene>
    <name evidence="1" type="ORF">PBLR_11472</name>
</gene>
<organism evidence="1 2">
    <name type="scientific">Paenibacillus alvei</name>
    <name type="common">Bacillus alvei</name>
    <dbReference type="NCBI Taxonomy" id="44250"/>
    <lineage>
        <taxon>Bacteria</taxon>
        <taxon>Bacillati</taxon>
        <taxon>Bacillota</taxon>
        <taxon>Bacilli</taxon>
        <taxon>Bacillales</taxon>
        <taxon>Paenibacillaceae</taxon>
        <taxon>Paenibacillus</taxon>
    </lineage>
</organism>
<accession>A0A383R7W9</accession>
<sequence>MKYGISWRAFLRVKKGIKAKKLINQIESIIGQNVMNVSVGNGFSSRISS</sequence>